<dbReference type="EMBL" id="JARGDL010000017">
    <property type="protein sequence ID" value="MDF1612713.1"/>
    <property type="molecule type" value="Genomic_DNA"/>
</dbReference>
<dbReference type="InterPro" id="IPR036390">
    <property type="entry name" value="WH_DNA-bd_sf"/>
</dbReference>
<comment type="caution">
    <text evidence="2">The sequence shown here is derived from an EMBL/GenBank/DDBJ whole genome shotgun (WGS) entry which is preliminary data.</text>
</comment>
<dbReference type="InterPro" id="IPR036388">
    <property type="entry name" value="WH-like_DNA-bd_sf"/>
</dbReference>
<dbReference type="PROSITE" id="PS50995">
    <property type="entry name" value="HTH_MARR_2"/>
    <property type="match status" value="1"/>
</dbReference>
<reference evidence="2" key="1">
    <citation type="submission" date="2023-03" db="EMBL/GenBank/DDBJ databases">
        <title>Stygiobacter electus gen. nov., sp. nov., facultatively anaerobic thermotolerant bacterium of the class Ignavibacteria from a well of Yessentuki mineral water deposit.</title>
        <authorList>
            <person name="Podosokorskaya O.A."/>
            <person name="Elcheninov A.G."/>
            <person name="Petrova N.F."/>
            <person name="Zavarzina D.G."/>
            <person name="Kublanov I.V."/>
            <person name="Merkel A.Y."/>
        </authorList>
    </citation>
    <scope>NUCLEOTIDE SEQUENCE</scope>
    <source>
        <strain evidence="2">09-Me</strain>
    </source>
</reference>
<proteinExistence type="predicted"/>
<keyword evidence="3" id="KW-1185">Reference proteome</keyword>
<dbReference type="PANTHER" id="PTHR33164">
    <property type="entry name" value="TRANSCRIPTIONAL REGULATOR, MARR FAMILY"/>
    <property type="match status" value="1"/>
</dbReference>
<accession>A0AAE3P3W2</accession>
<dbReference type="Gene3D" id="1.10.10.10">
    <property type="entry name" value="Winged helix-like DNA-binding domain superfamily/Winged helix DNA-binding domain"/>
    <property type="match status" value="1"/>
</dbReference>
<dbReference type="GO" id="GO:0006950">
    <property type="term" value="P:response to stress"/>
    <property type="evidence" value="ECO:0007669"/>
    <property type="project" value="TreeGrafter"/>
</dbReference>
<dbReference type="Proteomes" id="UP001221302">
    <property type="component" value="Unassembled WGS sequence"/>
</dbReference>
<dbReference type="InterPro" id="IPR000835">
    <property type="entry name" value="HTH_MarR-typ"/>
</dbReference>
<evidence type="ECO:0000313" key="2">
    <source>
        <dbReference type="EMBL" id="MDF1612713.1"/>
    </source>
</evidence>
<name>A0AAE3P3W2_9BACT</name>
<dbReference type="GO" id="GO:0003700">
    <property type="term" value="F:DNA-binding transcription factor activity"/>
    <property type="evidence" value="ECO:0007669"/>
    <property type="project" value="InterPro"/>
</dbReference>
<dbReference type="PRINTS" id="PR00598">
    <property type="entry name" value="HTHMARR"/>
</dbReference>
<dbReference type="InterPro" id="IPR039422">
    <property type="entry name" value="MarR/SlyA-like"/>
</dbReference>
<dbReference type="SUPFAM" id="SSF46785">
    <property type="entry name" value="Winged helix' DNA-binding domain"/>
    <property type="match status" value="1"/>
</dbReference>
<dbReference type="AlphaFoldDB" id="A0AAE3P3W2"/>
<evidence type="ECO:0000259" key="1">
    <source>
        <dbReference type="PROSITE" id="PS50995"/>
    </source>
</evidence>
<protein>
    <submittedName>
        <fullName evidence="2">MarR family transcriptional regulator</fullName>
    </submittedName>
</protein>
<dbReference type="PANTHER" id="PTHR33164:SF43">
    <property type="entry name" value="HTH-TYPE TRANSCRIPTIONAL REPRESSOR YETL"/>
    <property type="match status" value="1"/>
</dbReference>
<evidence type="ECO:0000313" key="3">
    <source>
        <dbReference type="Proteomes" id="UP001221302"/>
    </source>
</evidence>
<organism evidence="2 3">
    <name type="scientific">Stygiobacter electus</name>
    <dbReference type="NCBI Taxonomy" id="3032292"/>
    <lineage>
        <taxon>Bacteria</taxon>
        <taxon>Pseudomonadati</taxon>
        <taxon>Ignavibacteriota</taxon>
        <taxon>Ignavibacteria</taxon>
        <taxon>Ignavibacteriales</taxon>
        <taxon>Melioribacteraceae</taxon>
        <taxon>Stygiobacter</taxon>
    </lineage>
</organism>
<feature type="domain" description="HTH marR-type" evidence="1">
    <location>
        <begin position="13"/>
        <end position="149"/>
    </location>
</feature>
<dbReference type="SMART" id="SM00347">
    <property type="entry name" value="HTH_MARR"/>
    <property type="match status" value="1"/>
</dbReference>
<dbReference type="RefSeq" id="WP_321536484.1">
    <property type="nucleotide sequence ID" value="NZ_JARGDL010000017.1"/>
</dbReference>
<gene>
    <name evidence="2" type="ORF">P0M35_11175</name>
</gene>
<sequence>MKLEKEIKQSKFRNEFHKLAVNIFYSYSWLLNLQTNLFKNFNITSNQYNILRILRGQYPNAATVNLLRERMIDKMSDASRLVERLRQKGLVKRGLCKSDRRRVDVIITEKGLNLLKEIDQLNKKYDAFFKNLTESEAETLNKLLDKMRG</sequence>